<dbReference type="GO" id="GO:0016301">
    <property type="term" value="F:kinase activity"/>
    <property type="evidence" value="ECO:0007669"/>
    <property type="project" value="UniProtKB-KW"/>
</dbReference>
<dbReference type="STRING" id="1271860.SAMN05216174_10737"/>
<evidence type="ECO:0000313" key="1">
    <source>
        <dbReference type="EMBL" id="SDD08318.1"/>
    </source>
</evidence>
<sequence>MPDRMSDEGELVELRVDAALTQLPLARAVAANIAMRRDYDVDSIADLQLVVDETCTMLISRALPFSELVLRFRTTPHGIDIHCTVPVLDDTPLDKGSLGWSLLTALVESMRTEVSGGESFARLAIELRMARRSAAA</sequence>
<name>A0A1G6RUT5_9PSEU</name>
<dbReference type="OrthoDB" id="3694612at2"/>
<gene>
    <name evidence="1" type="ORF">SAMN05216174_10737</name>
</gene>
<dbReference type="InterPro" id="IPR036890">
    <property type="entry name" value="HATPase_C_sf"/>
</dbReference>
<organism evidence="1 2">
    <name type="scientific">Actinokineospora iranica</name>
    <dbReference type="NCBI Taxonomy" id="1271860"/>
    <lineage>
        <taxon>Bacteria</taxon>
        <taxon>Bacillati</taxon>
        <taxon>Actinomycetota</taxon>
        <taxon>Actinomycetes</taxon>
        <taxon>Pseudonocardiales</taxon>
        <taxon>Pseudonocardiaceae</taxon>
        <taxon>Actinokineospora</taxon>
    </lineage>
</organism>
<keyword evidence="1" id="KW-0808">Transferase</keyword>
<dbReference type="AlphaFoldDB" id="A0A1G6RUT5"/>
<keyword evidence="2" id="KW-1185">Reference proteome</keyword>
<dbReference type="Gene3D" id="3.30.565.10">
    <property type="entry name" value="Histidine kinase-like ATPase, C-terminal domain"/>
    <property type="match status" value="1"/>
</dbReference>
<dbReference type="EMBL" id="FMZZ01000007">
    <property type="protein sequence ID" value="SDD08318.1"/>
    <property type="molecule type" value="Genomic_DNA"/>
</dbReference>
<evidence type="ECO:0000313" key="2">
    <source>
        <dbReference type="Proteomes" id="UP000199501"/>
    </source>
</evidence>
<dbReference type="RefSeq" id="WP_091451006.1">
    <property type="nucleotide sequence ID" value="NZ_FMZZ01000007.1"/>
</dbReference>
<reference evidence="2" key="1">
    <citation type="submission" date="2016-10" db="EMBL/GenBank/DDBJ databases">
        <authorList>
            <person name="Varghese N."/>
            <person name="Submissions S."/>
        </authorList>
    </citation>
    <scope>NUCLEOTIDE SEQUENCE [LARGE SCALE GENOMIC DNA]</scope>
    <source>
        <strain evidence="2">IBRC-M 10403</strain>
    </source>
</reference>
<dbReference type="Proteomes" id="UP000199501">
    <property type="component" value="Unassembled WGS sequence"/>
</dbReference>
<protein>
    <submittedName>
        <fullName evidence="1">Serine/threonine-protein kinase RsbW</fullName>
    </submittedName>
</protein>
<accession>A0A1G6RUT5</accession>
<proteinExistence type="predicted"/>
<keyword evidence="1" id="KW-0418">Kinase</keyword>